<organism evidence="6 7">
    <name type="scientific">Cryobacterium ruanii</name>
    <dbReference type="NCBI Taxonomy" id="1259197"/>
    <lineage>
        <taxon>Bacteria</taxon>
        <taxon>Bacillati</taxon>
        <taxon>Actinomycetota</taxon>
        <taxon>Actinomycetes</taxon>
        <taxon>Micrococcales</taxon>
        <taxon>Microbacteriaceae</taxon>
        <taxon>Cryobacterium</taxon>
    </lineage>
</organism>
<dbReference type="SUPFAM" id="SSF55816">
    <property type="entry name" value="5'-nucleotidase (syn. UDP-sugar hydrolase), C-terminal domain"/>
    <property type="match status" value="1"/>
</dbReference>
<dbReference type="GO" id="GO:0030288">
    <property type="term" value="C:outer membrane-bounded periplasmic space"/>
    <property type="evidence" value="ECO:0007669"/>
    <property type="project" value="TreeGrafter"/>
</dbReference>
<dbReference type="PRINTS" id="PR01607">
    <property type="entry name" value="APYRASEFAMLY"/>
</dbReference>
<dbReference type="GO" id="GO:0008253">
    <property type="term" value="F:5'-nucleotidase activity"/>
    <property type="evidence" value="ECO:0007669"/>
    <property type="project" value="TreeGrafter"/>
</dbReference>
<dbReference type="InterPro" id="IPR032109">
    <property type="entry name" value="Big_3_5"/>
</dbReference>
<comment type="caution">
    <text evidence="6">The sequence shown here is derived from an EMBL/GenBank/DDBJ whole genome shotgun (WGS) entry which is preliminary data.</text>
</comment>
<feature type="domain" description="Calcineurin-like phosphoesterase" evidence="3">
    <location>
        <begin position="54"/>
        <end position="273"/>
    </location>
</feature>
<feature type="domain" description="Bacterial Ig-like" evidence="5">
    <location>
        <begin position="691"/>
        <end position="776"/>
    </location>
</feature>
<dbReference type="InterPro" id="IPR013783">
    <property type="entry name" value="Ig-like_fold"/>
</dbReference>
<gene>
    <name evidence="6" type="ORF">E3T47_00055</name>
</gene>
<dbReference type="Pfam" id="PF16640">
    <property type="entry name" value="Big_3_5"/>
    <property type="match status" value="1"/>
</dbReference>
<evidence type="ECO:0000259" key="4">
    <source>
        <dbReference type="Pfam" id="PF02872"/>
    </source>
</evidence>
<accession>A0A4R9ATP0</accession>
<dbReference type="EMBL" id="SOHK01000001">
    <property type="protein sequence ID" value="TFD69774.1"/>
    <property type="molecule type" value="Genomic_DNA"/>
</dbReference>
<dbReference type="RefSeq" id="WP_134553630.1">
    <property type="nucleotide sequence ID" value="NZ_SOHK01000001.1"/>
</dbReference>
<dbReference type="InterPro" id="IPR036907">
    <property type="entry name" value="5'-Nucleotdase_C_sf"/>
</dbReference>
<dbReference type="PANTHER" id="PTHR11575:SF24">
    <property type="entry name" value="5'-NUCLEOTIDASE"/>
    <property type="match status" value="1"/>
</dbReference>
<keyword evidence="7" id="KW-1185">Reference proteome</keyword>
<dbReference type="Gene3D" id="3.90.780.10">
    <property type="entry name" value="5'-Nucleotidase, C-terminal domain"/>
    <property type="match status" value="1"/>
</dbReference>
<evidence type="ECO:0000256" key="1">
    <source>
        <dbReference type="ARBA" id="ARBA00022729"/>
    </source>
</evidence>
<keyword evidence="1 2" id="KW-0732">Signal</keyword>
<protein>
    <submittedName>
        <fullName evidence="6">Bifunctional metallophosphatase/5'-nucleotidase</fullName>
    </submittedName>
</protein>
<dbReference type="PANTHER" id="PTHR11575">
    <property type="entry name" value="5'-NUCLEOTIDASE-RELATED"/>
    <property type="match status" value="1"/>
</dbReference>
<dbReference type="InterPro" id="IPR029052">
    <property type="entry name" value="Metallo-depent_PP-like"/>
</dbReference>
<dbReference type="InterPro" id="IPR008334">
    <property type="entry name" value="5'-Nucleotdase_C"/>
</dbReference>
<dbReference type="Pfam" id="PF00149">
    <property type="entry name" value="Metallophos"/>
    <property type="match status" value="1"/>
</dbReference>
<dbReference type="SUPFAM" id="SSF56300">
    <property type="entry name" value="Metallo-dependent phosphatases"/>
    <property type="match status" value="1"/>
</dbReference>
<dbReference type="GO" id="GO:0000166">
    <property type="term" value="F:nucleotide binding"/>
    <property type="evidence" value="ECO:0007669"/>
    <property type="project" value="UniProtKB-KW"/>
</dbReference>
<feature type="signal peptide" evidence="2">
    <location>
        <begin position="1"/>
        <end position="39"/>
    </location>
</feature>
<dbReference type="Gene3D" id="2.60.40.10">
    <property type="entry name" value="Immunoglobulins"/>
    <property type="match status" value="1"/>
</dbReference>
<name>A0A4R9ATP0_9MICO</name>
<evidence type="ECO:0000313" key="7">
    <source>
        <dbReference type="Proteomes" id="UP000298154"/>
    </source>
</evidence>
<dbReference type="InterPro" id="IPR006179">
    <property type="entry name" value="5_nucleotidase/apyrase"/>
</dbReference>
<sequence length="777" mass="80583">MITAGAVSNPDASTLRTRRRVLAALAAVMVLAFGFSALAAAPVSAAEPPVTIDVLTINDFHGRIEADGSAAGAAVLAGAVNQFRDAGNTLFVSAGDNIGASTFTSAYQQDTPTIDALNATGLDVSALGDHELEQGRANLEDHVIPAANFPYLSANVYDRQTGQPAFEQYVVKEVDGITVGFIGAMTRQLPTLVNPAGITSLEVRDAVAEVNRVAADLHDGSTANGEADVIILLVHEGAATEKIAAATNDSAFARIVAETDPSVAAIVSAHTHQRYSHALPVAGRALPRPVIQAMDDGRFLGHLSLTVDPASHGLLSISSGFLPLFDDLGDPQFPADPAVTAVVAAAAAAADPVGAVSVGEIFDSINPARNANGGDNRGGESSLGNFVADVQLRATAAAGAQIALMQPGGLGANLSMHAGDPTRVPGDVSYRDVAGVHPVPHTLVTMDLTGDQLRRVLEEQWQPAEASWGFFKLGVSSSLFYTYDPFAPVGQHIIRMTFNGVEIAGNTVYRVVVNSFLASGANNFSALNSGTNRVDTGKTDRQAMLDYFAGVGLTEVGAASGPTGQRAVGVTGVSPDLDAYRPGQQITFRLSSLLMTDGERVTPEVTAHFGRDGVVLSPASFFPFDDTVVDGTDETGRSNVAFTIPANAQAGLSEIMFDVSGLGTHFSIPIVITEDGGPILVDTTTTASVQRHAVSHKRAVRLRVEVAAADGTTPAGALQVFDRGELVKTRALTAQKDGVVTTGITGLSRGVHTLSVQFSGSGTFGASESRTIRVVVY</sequence>
<proteinExistence type="inferred from homology"/>
<dbReference type="Proteomes" id="UP000298154">
    <property type="component" value="Unassembled WGS sequence"/>
</dbReference>
<evidence type="ECO:0000256" key="2">
    <source>
        <dbReference type="RuleBase" id="RU362119"/>
    </source>
</evidence>
<feature type="chain" id="PRO_5039755982" evidence="2">
    <location>
        <begin position="40"/>
        <end position="777"/>
    </location>
</feature>
<dbReference type="GO" id="GO:0008768">
    <property type="term" value="F:UDP-sugar diphosphatase activity"/>
    <property type="evidence" value="ECO:0007669"/>
    <property type="project" value="TreeGrafter"/>
</dbReference>
<evidence type="ECO:0000259" key="3">
    <source>
        <dbReference type="Pfam" id="PF00149"/>
    </source>
</evidence>
<dbReference type="GO" id="GO:0005975">
    <property type="term" value="P:carbohydrate metabolic process"/>
    <property type="evidence" value="ECO:0007669"/>
    <property type="project" value="UniProtKB-ARBA"/>
</dbReference>
<dbReference type="InterPro" id="IPR004843">
    <property type="entry name" value="Calcineurin-like_PHP"/>
</dbReference>
<keyword evidence="2" id="KW-0378">Hydrolase</keyword>
<dbReference type="GO" id="GO:0009166">
    <property type="term" value="P:nucleotide catabolic process"/>
    <property type="evidence" value="ECO:0007669"/>
    <property type="project" value="InterPro"/>
</dbReference>
<reference evidence="6 7" key="1">
    <citation type="submission" date="2019-03" db="EMBL/GenBank/DDBJ databases">
        <title>Genomics of glacier-inhabiting Cryobacterium strains.</title>
        <authorList>
            <person name="Liu Q."/>
            <person name="Xin Y.-H."/>
        </authorList>
    </citation>
    <scope>NUCLEOTIDE SEQUENCE [LARGE SCALE GENOMIC DNA]</scope>
    <source>
        <strain evidence="6 7">Sr36</strain>
    </source>
</reference>
<dbReference type="AlphaFoldDB" id="A0A4R9ATP0"/>
<comment type="similarity">
    <text evidence="2">Belongs to the 5'-nucleotidase family.</text>
</comment>
<feature type="domain" description="5'-Nucleotidase C-terminal" evidence="4">
    <location>
        <begin position="369"/>
        <end position="528"/>
    </location>
</feature>
<dbReference type="OrthoDB" id="1016457at2"/>
<dbReference type="Gene3D" id="3.60.21.10">
    <property type="match status" value="1"/>
</dbReference>
<keyword evidence="2" id="KW-0547">Nucleotide-binding</keyword>
<evidence type="ECO:0000259" key="5">
    <source>
        <dbReference type="Pfam" id="PF16640"/>
    </source>
</evidence>
<evidence type="ECO:0000313" key="6">
    <source>
        <dbReference type="EMBL" id="TFD69774.1"/>
    </source>
</evidence>
<dbReference type="Pfam" id="PF02872">
    <property type="entry name" value="5_nucleotid_C"/>
    <property type="match status" value="1"/>
</dbReference>